<evidence type="ECO:0000313" key="16">
    <source>
        <dbReference type="Proteomes" id="UP001056012"/>
    </source>
</evidence>
<dbReference type="InterPro" id="IPR050131">
    <property type="entry name" value="Peptidase_S8_subtilisin-like"/>
</dbReference>
<dbReference type="GO" id="GO:0016020">
    <property type="term" value="C:membrane"/>
    <property type="evidence" value="ECO:0007669"/>
    <property type="project" value="InterPro"/>
</dbReference>
<reference evidence="15" key="1">
    <citation type="submission" date="2021-12" db="EMBL/GenBank/DDBJ databases">
        <title>Curvularia clavata genome.</title>
        <authorList>
            <person name="Cao Y."/>
        </authorList>
    </citation>
    <scope>NUCLEOTIDE SEQUENCE</scope>
    <source>
        <strain evidence="15">Yc1106</strain>
    </source>
</reference>
<dbReference type="InterPro" id="IPR036852">
    <property type="entry name" value="Peptidase_S8/S53_dom_sf"/>
</dbReference>
<keyword evidence="16" id="KW-1185">Reference proteome</keyword>
<dbReference type="PANTHER" id="PTHR43806">
    <property type="entry name" value="PEPTIDASE S8"/>
    <property type="match status" value="1"/>
</dbReference>
<evidence type="ECO:0000256" key="6">
    <source>
        <dbReference type="ARBA" id="ARBA00022801"/>
    </source>
</evidence>
<feature type="domain" description="C5a peptidase/Subtilisin-like protease SBT2-like Fn3-like" evidence="14">
    <location>
        <begin position="603"/>
        <end position="713"/>
    </location>
</feature>
<dbReference type="PROSITE" id="PS00138">
    <property type="entry name" value="SUBTILASE_SER"/>
    <property type="match status" value="1"/>
</dbReference>
<dbReference type="VEuPathDB" id="FungiDB:yc1106_06683"/>
<evidence type="ECO:0000256" key="4">
    <source>
        <dbReference type="ARBA" id="ARBA00022670"/>
    </source>
</evidence>
<comment type="similarity">
    <text evidence="1 9 10">Belongs to the peptidase S8 family.</text>
</comment>
<dbReference type="Gene3D" id="3.50.30.30">
    <property type="match status" value="1"/>
</dbReference>
<dbReference type="AlphaFoldDB" id="A0A9Q8ZB72"/>
<evidence type="ECO:0000259" key="12">
    <source>
        <dbReference type="Pfam" id="PF00082"/>
    </source>
</evidence>
<keyword evidence="3" id="KW-0964">Secreted</keyword>
<dbReference type="Pfam" id="PF02225">
    <property type="entry name" value="PA"/>
    <property type="match status" value="1"/>
</dbReference>
<evidence type="ECO:0000256" key="2">
    <source>
        <dbReference type="ARBA" id="ARBA00022512"/>
    </source>
</evidence>
<dbReference type="CDD" id="cd07489">
    <property type="entry name" value="Peptidases_S8_5"/>
    <property type="match status" value="1"/>
</dbReference>
<evidence type="ECO:0000259" key="13">
    <source>
        <dbReference type="Pfam" id="PF02225"/>
    </source>
</evidence>
<evidence type="ECO:0000256" key="10">
    <source>
        <dbReference type="RuleBase" id="RU003355"/>
    </source>
</evidence>
<feature type="signal peptide" evidence="11">
    <location>
        <begin position="1"/>
        <end position="17"/>
    </location>
</feature>
<dbReference type="InterPro" id="IPR022398">
    <property type="entry name" value="Peptidase_S8_His-AS"/>
</dbReference>
<dbReference type="Proteomes" id="UP001056012">
    <property type="component" value="Chromosome 5"/>
</dbReference>
<dbReference type="PROSITE" id="PS51892">
    <property type="entry name" value="SUBTILASE"/>
    <property type="match status" value="1"/>
</dbReference>
<feature type="active site" description="Charge relay system" evidence="8 9">
    <location>
        <position position="153"/>
    </location>
</feature>
<evidence type="ECO:0000256" key="3">
    <source>
        <dbReference type="ARBA" id="ARBA00022525"/>
    </source>
</evidence>
<dbReference type="Pfam" id="PF06280">
    <property type="entry name" value="fn3_5"/>
    <property type="match status" value="1"/>
</dbReference>
<dbReference type="Gene3D" id="3.40.50.200">
    <property type="entry name" value="Peptidase S8/S53 domain"/>
    <property type="match status" value="2"/>
</dbReference>
<evidence type="ECO:0000313" key="15">
    <source>
        <dbReference type="EMBL" id="USP79409.1"/>
    </source>
</evidence>
<keyword evidence="5 11" id="KW-0732">Signal</keyword>
<dbReference type="InterPro" id="IPR046450">
    <property type="entry name" value="PA_dom_sf"/>
</dbReference>
<dbReference type="InterPro" id="IPR015500">
    <property type="entry name" value="Peptidase_S8_subtilisin-rel"/>
</dbReference>
<accession>A0A9Q8ZB72</accession>
<dbReference type="InterPro" id="IPR034187">
    <property type="entry name" value="Peptidases_S8_5"/>
</dbReference>
<dbReference type="Pfam" id="PF00082">
    <property type="entry name" value="Peptidase_S8"/>
    <property type="match status" value="1"/>
</dbReference>
<dbReference type="SUPFAM" id="SSF52743">
    <property type="entry name" value="Subtilisin-like"/>
    <property type="match status" value="1"/>
</dbReference>
<dbReference type="EMBL" id="CP089278">
    <property type="protein sequence ID" value="USP79409.1"/>
    <property type="molecule type" value="Genomic_DNA"/>
</dbReference>
<dbReference type="GO" id="GO:0006508">
    <property type="term" value="P:proteolysis"/>
    <property type="evidence" value="ECO:0007669"/>
    <property type="project" value="UniProtKB-KW"/>
</dbReference>
<dbReference type="SUPFAM" id="SSF52025">
    <property type="entry name" value="PA domain"/>
    <property type="match status" value="1"/>
</dbReference>
<evidence type="ECO:0000256" key="9">
    <source>
        <dbReference type="PROSITE-ProRule" id="PRU01240"/>
    </source>
</evidence>
<dbReference type="PANTHER" id="PTHR43806:SF66">
    <property type="entry name" value="SERIN ENDOPEPTIDASE"/>
    <property type="match status" value="1"/>
</dbReference>
<dbReference type="InterPro" id="IPR000209">
    <property type="entry name" value="Peptidase_S8/S53_dom"/>
</dbReference>
<evidence type="ECO:0000256" key="7">
    <source>
        <dbReference type="ARBA" id="ARBA00022825"/>
    </source>
</evidence>
<keyword evidence="6 9" id="KW-0378">Hydrolase</keyword>
<dbReference type="PRINTS" id="PR00723">
    <property type="entry name" value="SUBTILISIN"/>
</dbReference>
<proteinExistence type="inferred from homology"/>
<evidence type="ECO:0000256" key="5">
    <source>
        <dbReference type="ARBA" id="ARBA00022729"/>
    </source>
</evidence>
<dbReference type="InterPro" id="IPR023827">
    <property type="entry name" value="Peptidase_S8_Asp-AS"/>
</dbReference>
<protein>
    <submittedName>
        <fullName evidence="15">Uncharacterized protein</fullName>
    </submittedName>
</protein>
<dbReference type="GO" id="GO:0004252">
    <property type="term" value="F:serine-type endopeptidase activity"/>
    <property type="evidence" value="ECO:0007669"/>
    <property type="project" value="UniProtKB-UniRule"/>
</dbReference>
<sequence>MFWKSYLLSLLLGVVAGSQPLQVVPRAFIVEYEDASQLTSALDIPGVKKTMDLDFELFKGATVEFDNIKPAGEHIAQLLASPAIKNVWPKKRIPAPDPFIDWVAPRAPAGLESDQMFKRSYSNDTFSPHIMTQVDKLRAKGITGKGVKIAIIDTGIDYTHPALGGCFGPGCLVVGGHDFVGDKYNGTNYPVPDNDPMDCAGHGTHVAGIVAAQPNKLGFTGAAPGVKLASYRVFGCSGFTENDVLIAAFLRAQQEGANIISASLGAASGWSEEVGNVVVARIVARGVSFIASAGNSGDQGLFVESTPAGGKGVAAIASYDNTQTPVLSVRGYYTVSGGSKQSFEYANGSPDNWTDVNLPIWTPSFDTNQTDQGCDPFPDNTPDLSNKVVLIRRGTCAWQTKAENAVARGAKYVMLYNNVPGKILIAVDVQNLTAIGLVTGTLGATWVRDLAAGKVVTLDMGNPYTSPMSVEENPNNLTGGFLSYYTSWGPSFEANISPTFGTPGGSILSTWPVALGSYAVLSGTSMAAPLTAAIYALVSNVRKSTDPSELRNVLAATAKPVLQADPDGTISPFLAPIAQQGAGIAQAFDAAYANTVLSDSNLAFNDTVRLTDKSFTISNTGHEAVTYELDVIGAATAYTFSDSKKPDPFPGLKLDNSFATVHLSEYKVTIPAGGKSKVAVKVTPPSVDAARLPVYGGYIQINGTNGEKLSLPYQGILGDLNAHTVLNMTYVSRSSDPDNAPVSGGNSTFLFPQFNITDIKNIKDDLPVAAIDMYFGSPLLKVEILSTGNLTSGNYTANLGQGIELPGSSSDESPRGLVTYTWNGQLADKTWVAPGSYRFRVSALHIFGNASDAKQWDVAESPSFTINYR</sequence>
<feature type="domain" description="Peptidase S8/S53" evidence="12">
    <location>
        <begin position="144"/>
        <end position="560"/>
    </location>
</feature>
<name>A0A9Q8ZB72_CURCL</name>
<dbReference type="InterPro" id="IPR010435">
    <property type="entry name" value="C5a/SBT2-like_Fn3"/>
</dbReference>
<evidence type="ECO:0000256" key="1">
    <source>
        <dbReference type="ARBA" id="ARBA00011073"/>
    </source>
</evidence>
<dbReference type="PROSITE" id="PS00136">
    <property type="entry name" value="SUBTILASE_ASP"/>
    <property type="match status" value="1"/>
</dbReference>
<gene>
    <name evidence="15" type="ORF">yc1106_06683</name>
</gene>
<organism evidence="15 16">
    <name type="scientific">Curvularia clavata</name>
    <dbReference type="NCBI Taxonomy" id="95742"/>
    <lineage>
        <taxon>Eukaryota</taxon>
        <taxon>Fungi</taxon>
        <taxon>Dikarya</taxon>
        <taxon>Ascomycota</taxon>
        <taxon>Pezizomycotina</taxon>
        <taxon>Dothideomycetes</taxon>
        <taxon>Pleosporomycetidae</taxon>
        <taxon>Pleosporales</taxon>
        <taxon>Pleosporineae</taxon>
        <taxon>Pleosporaceae</taxon>
        <taxon>Curvularia</taxon>
    </lineage>
</organism>
<keyword evidence="7 9" id="KW-0720">Serine protease</keyword>
<keyword evidence="4 9" id="KW-0645">Protease</keyword>
<evidence type="ECO:0000256" key="11">
    <source>
        <dbReference type="SAM" id="SignalP"/>
    </source>
</evidence>
<evidence type="ECO:0000256" key="8">
    <source>
        <dbReference type="PIRSR" id="PIRSR615500-1"/>
    </source>
</evidence>
<dbReference type="InterPro" id="IPR023828">
    <property type="entry name" value="Peptidase_S8_Ser-AS"/>
</dbReference>
<feature type="active site" description="Charge relay system" evidence="8 9">
    <location>
        <position position="525"/>
    </location>
</feature>
<feature type="active site" description="Charge relay system" evidence="8 9">
    <location>
        <position position="202"/>
    </location>
</feature>
<dbReference type="PROSITE" id="PS00137">
    <property type="entry name" value="SUBTILASE_HIS"/>
    <property type="match status" value="1"/>
</dbReference>
<dbReference type="CDD" id="cd02124">
    <property type="entry name" value="PA_PoS1_like"/>
    <property type="match status" value="1"/>
</dbReference>
<dbReference type="InterPro" id="IPR003137">
    <property type="entry name" value="PA_domain"/>
</dbReference>
<evidence type="ECO:0000259" key="14">
    <source>
        <dbReference type="Pfam" id="PF06280"/>
    </source>
</evidence>
<feature type="chain" id="PRO_5040135579" evidence="11">
    <location>
        <begin position="18"/>
        <end position="869"/>
    </location>
</feature>
<dbReference type="Gene3D" id="2.60.40.1710">
    <property type="entry name" value="Subtilisin-like superfamily"/>
    <property type="match status" value="1"/>
</dbReference>
<keyword evidence="2" id="KW-0134">Cell wall</keyword>
<dbReference type="OrthoDB" id="10256524at2759"/>
<feature type="domain" description="PA" evidence="13">
    <location>
        <begin position="371"/>
        <end position="426"/>
    </location>
</feature>